<dbReference type="NCBIfam" id="TIGR00109">
    <property type="entry name" value="hemH"/>
    <property type="match status" value="1"/>
</dbReference>
<dbReference type="STRING" id="1401328.P856_18"/>
<protein>
    <recommendedName>
        <fullName evidence="9 10">Ferrochelatase</fullName>
        <ecNumber evidence="9 10">4.98.1.1</ecNumber>
    </recommendedName>
    <alternativeName>
        <fullName evidence="9">Heme synthase</fullName>
    </alternativeName>
    <alternativeName>
        <fullName evidence="9">Protoheme ferro-lyase</fullName>
    </alternativeName>
</protein>
<comment type="pathway">
    <text evidence="9 10">Porphyrin-containing compound metabolism; protoheme biosynthesis; protoheme from protoporphyrin-IX: step 1/1.</text>
</comment>
<sequence length="352" mass="40457">MSYRTACPPSDILNHPTFKIGLIGVLLVNLGTPESTDIIDVRRYLAQFLSDRRVIELNPILWQMILYCFILRTRPQKTSKAYRAIWMKESNESPLRHYTRKGALRLKQRLDPTETTLIVDWAMRYGKPSIGDRMRALQEEGCDRMLIVPLYPQYSASTTGTVIDEVARELLTMRWQPAIRTQPAFYDDPAYVEAIAMCIEKHLSTLDWQPEVILASFHGLPKRYLLSGDPYHCHCLKTGRLLRERLGLNTNTFRLAFQSRFGKEEWLQPYTDEVIAALSHNDGFKRLVVVMPGFVADCVETLEEIGMQGCETFKRAGGTHFSVVPCVNYSEAAINMLETLIIRELCGWWNKC</sequence>
<dbReference type="GO" id="GO:0004325">
    <property type="term" value="F:ferrochelatase activity"/>
    <property type="evidence" value="ECO:0007669"/>
    <property type="project" value="UniProtKB-UniRule"/>
</dbReference>
<dbReference type="eggNOG" id="COG0276">
    <property type="taxonomic scope" value="Bacteria"/>
</dbReference>
<feature type="binding site" evidence="9">
    <location>
        <position position="218"/>
    </location>
    <ligand>
        <name>Fe(2+)</name>
        <dbReference type="ChEBI" id="CHEBI:29033"/>
    </ligand>
</feature>
<dbReference type="PATRIC" id="fig|1401328.3.peg.18"/>
<evidence type="ECO:0000256" key="5">
    <source>
        <dbReference type="ARBA" id="ARBA00023133"/>
    </source>
</evidence>
<proteinExistence type="inferred from homology"/>
<dbReference type="Gene3D" id="3.40.50.1400">
    <property type="match status" value="2"/>
</dbReference>
<evidence type="ECO:0000256" key="8">
    <source>
        <dbReference type="ARBA" id="ARBA00024536"/>
    </source>
</evidence>
<accession>V9TVD0</accession>
<keyword evidence="6 9" id="KW-0456">Lyase</keyword>
<evidence type="ECO:0000256" key="4">
    <source>
        <dbReference type="ARBA" id="ARBA00023004"/>
    </source>
</evidence>
<feature type="binding site" evidence="9">
    <location>
        <position position="300"/>
    </location>
    <ligand>
        <name>Fe(2+)</name>
        <dbReference type="ChEBI" id="CHEBI:29033"/>
    </ligand>
</feature>
<comment type="catalytic activity">
    <reaction evidence="9 10">
        <text>heme b + 2 H(+) = protoporphyrin IX + Fe(2+)</text>
        <dbReference type="Rhea" id="RHEA:22584"/>
        <dbReference type="ChEBI" id="CHEBI:15378"/>
        <dbReference type="ChEBI" id="CHEBI:29033"/>
        <dbReference type="ChEBI" id="CHEBI:57306"/>
        <dbReference type="ChEBI" id="CHEBI:60344"/>
        <dbReference type="EC" id="4.98.1.1"/>
    </reaction>
</comment>
<dbReference type="CDD" id="cd03411">
    <property type="entry name" value="Ferrochelatase_N"/>
    <property type="match status" value="1"/>
</dbReference>
<gene>
    <name evidence="9 11" type="primary">hemH</name>
    <name evidence="11" type="ORF">P856_18</name>
</gene>
<organism evidence="11 12">
    <name type="scientific">Candidatus Endolissoclinum faulkneri L5</name>
    <dbReference type="NCBI Taxonomy" id="1401328"/>
    <lineage>
        <taxon>Bacteria</taxon>
        <taxon>Pseudomonadati</taxon>
        <taxon>Pseudomonadota</taxon>
        <taxon>Alphaproteobacteria</taxon>
        <taxon>Rhodospirillales</taxon>
        <taxon>Rhodospirillaceae</taxon>
        <taxon>Candidatus Endolissoclinum</taxon>
    </lineage>
</organism>
<keyword evidence="3 9" id="KW-0479">Metal-binding</keyword>
<dbReference type="OrthoDB" id="9809741at2"/>
<evidence type="ECO:0000256" key="1">
    <source>
        <dbReference type="ARBA" id="ARBA00007718"/>
    </source>
</evidence>
<comment type="subcellular location">
    <subcellularLocation>
        <location evidence="9 10">Cytoplasm</location>
    </subcellularLocation>
</comment>
<dbReference type="InterPro" id="IPR001015">
    <property type="entry name" value="Ferrochelatase"/>
</dbReference>
<evidence type="ECO:0000256" key="2">
    <source>
        <dbReference type="ARBA" id="ARBA00022490"/>
    </source>
</evidence>
<name>V9TVD0_9PROT</name>
<dbReference type="GO" id="GO:0046872">
    <property type="term" value="F:metal ion binding"/>
    <property type="evidence" value="ECO:0007669"/>
    <property type="project" value="UniProtKB-KW"/>
</dbReference>
<dbReference type="GO" id="GO:0005737">
    <property type="term" value="C:cytoplasm"/>
    <property type="evidence" value="ECO:0007669"/>
    <property type="project" value="UniProtKB-SubCell"/>
</dbReference>
<dbReference type="FunFam" id="3.40.50.1400:FF:000002">
    <property type="entry name" value="Ferrochelatase"/>
    <property type="match status" value="1"/>
</dbReference>
<dbReference type="GO" id="GO:0006783">
    <property type="term" value="P:heme biosynthetic process"/>
    <property type="evidence" value="ECO:0007669"/>
    <property type="project" value="UniProtKB-UniRule"/>
</dbReference>
<keyword evidence="4 9" id="KW-0408">Iron</keyword>
<dbReference type="UniPathway" id="UPA00252">
    <property type="reaction ID" value="UER00325"/>
</dbReference>
<dbReference type="EMBL" id="CP006745">
    <property type="protein sequence ID" value="AHC73270.1"/>
    <property type="molecule type" value="Genomic_DNA"/>
</dbReference>
<comment type="function">
    <text evidence="9 10">Catalyzes the ferrous insertion into protoporphyrin IX.</text>
</comment>
<comment type="similarity">
    <text evidence="1 9 10">Belongs to the ferrochelatase family.</text>
</comment>
<dbReference type="HAMAP" id="MF_00323">
    <property type="entry name" value="Ferrochelatase"/>
    <property type="match status" value="1"/>
</dbReference>
<dbReference type="PANTHER" id="PTHR11108">
    <property type="entry name" value="FERROCHELATASE"/>
    <property type="match status" value="1"/>
</dbReference>
<evidence type="ECO:0000256" key="6">
    <source>
        <dbReference type="ARBA" id="ARBA00023239"/>
    </source>
</evidence>
<dbReference type="CDD" id="cd00419">
    <property type="entry name" value="Ferrochelatase_C"/>
    <property type="match status" value="1"/>
</dbReference>
<dbReference type="InterPro" id="IPR033659">
    <property type="entry name" value="Ferrochelatase_N"/>
</dbReference>
<dbReference type="EC" id="4.98.1.1" evidence="9 10"/>
<evidence type="ECO:0000256" key="3">
    <source>
        <dbReference type="ARBA" id="ARBA00022723"/>
    </source>
</evidence>
<dbReference type="Proteomes" id="UP000018700">
    <property type="component" value="Chromosome"/>
</dbReference>
<keyword evidence="12" id="KW-1185">Reference proteome</keyword>
<dbReference type="Pfam" id="PF00762">
    <property type="entry name" value="Ferrochelatase"/>
    <property type="match status" value="1"/>
</dbReference>
<dbReference type="InterPro" id="IPR033644">
    <property type="entry name" value="Ferrochelatase_C"/>
</dbReference>
<dbReference type="RefSeq" id="WP_025300157.1">
    <property type="nucleotide sequence ID" value="NZ_CP006745.1"/>
</dbReference>
<dbReference type="PROSITE" id="PS00534">
    <property type="entry name" value="FERROCHELATASE"/>
    <property type="match status" value="1"/>
</dbReference>
<evidence type="ECO:0000313" key="11">
    <source>
        <dbReference type="EMBL" id="AHC73270.1"/>
    </source>
</evidence>
<keyword evidence="2 9" id="KW-0963">Cytoplasm</keyword>
<dbReference type="AlphaFoldDB" id="V9TVD0"/>
<reference evidence="11 12" key="1">
    <citation type="journal article" date="2013" name="PLoS ONE">
        <title>Bacterial endosymbiosis in a chordate host: long-term co-evolution and conservation of secondary metabolism.</title>
        <authorList>
            <person name="Kwan J.C."/>
            <person name="Schmidt E.W."/>
        </authorList>
    </citation>
    <scope>NUCLEOTIDE SEQUENCE [LARGE SCALE GENOMIC DNA]</scope>
    <source>
        <strain evidence="12">faulkneri L5</strain>
    </source>
</reference>
<evidence type="ECO:0000256" key="7">
    <source>
        <dbReference type="ARBA" id="ARBA00023244"/>
    </source>
</evidence>
<comment type="catalytic activity">
    <reaction evidence="8">
        <text>Fe-coproporphyrin III + 2 H(+) = coproporphyrin III + Fe(2+)</text>
        <dbReference type="Rhea" id="RHEA:49572"/>
        <dbReference type="ChEBI" id="CHEBI:15378"/>
        <dbReference type="ChEBI" id="CHEBI:29033"/>
        <dbReference type="ChEBI" id="CHEBI:68438"/>
        <dbReference type="ChEBI" id="CHEBI:131725"/>
        <dbReference type="EC" id="4.99.1.9"/>
    </reaction>
    <physiologicalReaction direction="right-to-left" evidence="8">
        <dbReference type="Rhea" id="RHEA:49574"/>
    </physiologicalReaction>
</comment>
<evidence type="ECO:0000256" key="10">
    <source>
        <dbReference type="RuleBase" id="RU000607"/>
    </source>
</evidence>
<keyword evidence="5 9" id="KW-0350">Heme biosynthesis</keyword>
<evidence type="ECO:0000256" key="9">
    <source>
        <dbReference type="HAMAP-Rule" id="MF_00323"/>
    </source>
</evidence>
<keyword evidence="7 9" id="KW-0627">Porphyrin biosynthesis</keyword>
<evidence type="ECO:0000313" key="12">
    <source>
        <dbReference type="Proteomes" id="UP000018700"/>
    </source>
</evidence>
<dbReference type="SUPFAM" id="SSF53800">
    <property type="entry name" value="Chelatase"/>
    <property type="match status" value="1"/>
</dbReference>
<dbReference type="InterPro" id="IPR019772">
    <property type="entry name" value="Ferrochelatase_AS"/>
</dbReference>
<dbReference type="PANTHER" id="PTHR11108:SF1">
    <property type="entry name" value="FERROCHELATASE, MITOCHONDRIAL"/>
    <property type="match status" value="1"/>
</dbReference>
<dbReference type="KEGG" id="efk:P856_18"/>
<dbReference type="HOGENOM" id="CLU_018884_0_0_5"/>